<sequence length="48" mass="5853">MGAPVRTDYLDFYSTFFRFYGEIAWRLDKRAMEQFYKLPPGIHLNSFR</sequence>
<protein>
    <submittedName>
        <fullName evidence="1">Uncharacterized protein</fullName>
    </submittedName>
</protein>
<gene>
    <name evidence="1" type="ORF">J2Z49_002649</name>
</gene>
<evidence type="ECO:0000313" key="2">
    <source>
        <dbReference type="Proteomes" id="UP001225644"/>
    </source>
</evidence>
<evidence type="ECO:0000313" key="1">
    <source>
        <dbReference type="EMBL" id="MDQ0287521.1"/>
    </source>
</evidence>
<accession>A0ABU0B470</accession>
<reference evidence="1 2" key="1">
    <citation type="submission" date="2023-07" db="EMBL/GenBank/DDBJ databases">
        <title>Genomic Encyclopedia of Type Strains, Phase IV (KMG-IV): sequencing the most valuable type-strain genomes for metagenomic binning, comparative biology and taxonomic classification.</title>
        <authorList>
            <person name="Goeker M."/>
        </authorList>
    </citation>
    <scope>NUCLEOTIDE SEQUENCE [LARGE SCALE GENOMIC DNA]</scope>
    <source>
        <strain evidence="1 2">DSM 12396</strain>
    </source>
</reference>
<keyword evidence="2" id="KW-1185">Reference proteome</keyword>
<organism evidence="1 2">
    <name type="scientific">Desulfofundulus luciae</name>
    <dbReference type="NCBI Taxonomy" id="74702"/>
    <lineage>
        <taxon>Bacteria</taxon>
        <taxon>Bacillati</taxon>
        <taxon>Bacillota</taxon>
        <taxon>Clostridia</taxon>
        <taxon>Eubacteriales</taxon>
        <taxon>Peptococcaceae</taxon>
        <taxon>Desulfofundulus</taxon>
    </lineage>
</organism>
<dbReference type="EMBL" id="JAUSUX010000028">
    <property type="protein sequence ID" value="MDQ0287521.1"/>
    <property type="molecule type" value="Genomic_DNA"/>
</dbReference>
<name>A0ABU0B470_9FIRM</name>
<proteinExistence type="predicted"/>
<comment type="caution">
    <text evidence="1">The sequence shown here is derived from an EMBL/GenBank/DDBJ whole genome shotgun (WGS) entry which is preliminary data.</text>
</comment>
<dbReference type="Proteomes" id="UP001225644">
    <property type="component" value="Unassembled WGS sequence"/>
</dbReference>